<dbReference type="FunFam" id="3.30.420.40:FF:000806">
    <property type="entry name" value="Uncharacterized protein"/>
    <property type="match status" value="1"/>
</dbReference>
<dbReference type="SUPFAM" id="SSF100920">
    <property type="entry name" value="Heat shock protein 70kD (HSP70), peptide-binding domain"/>
    <property type="match status" value="4"/>
</dbReference>
<evidence type="ECO:0000256" key="3">
    <source>
        <dbReference type="ARBA" id="ARBA00022840"/>
    </source>
</evidence>
<dbReference type="OrthoDB" id="1681210at2759"/>
<comment type="similarity">
    <text evidence="1">Belongs to the heat shock protein 70 family.</text>
</comment>
<reference evidence="4" key="1">
    <citation type="submission" date="2022-04" db="EMBL/GenBank/DDBJ databases">
        <title>Carnegiea gigantea Genome sequencing and assembly v2.</title>
        <authorList>
            <person name="Copetti D."/>
            <person name="Sanderson M.J."/>
            <person name="Burquez A."/>
            <person name="Wojciechowski M.F."/>
        </authorList>
    </citation>
    <scope>NUCLEOTIDE SEQUENCE</scope>
    <source>
        <strain evidence="4">SGP5-SGP5p</strain>
        <tissue evidence="4">Aerial part</tissue>
    </source>
</reference>
<dbReference type="FunFam" id="3.90.640.10:FF:000003">
    <property type="entry name" value="Molecular chaperone DnaK"/>
    <property type="match status" value="1"/>
</dbReference>
<accession>A0A9Q1QQD8</accession>
<evidence type="ECO:0000313" key="4">
    <source>
        <dbReference type="EMBL" id="KAJ8450314.1"/>
    </source>
</evidence>
<keyword evidence="3" id="KW-0067">ATP-binding</keyword>
<dbReference type="Gene3D" id="3.90.640.10">
    <property type="entry name" value="Actin, Chain A, domain 4"/>
    <property type="match status" value="4"/>
</dbReference>
<dbReference type="SUPFAM" id="SSF100934">
    <property type="entry name" value="Heat shock protein 70kD (HSP70), C-terminal subdomain"/>
    <property type="match status" value="3"/>
</dbReference>
<evidence type="ECO:0000313" key="5">
    <source>
        <dbReference type="Proteomes" id="UP001153076"/>
    </source>
</evidence>
<dbReference type="Proteomes" id="UP001153076">
    <property type="component" value="Unassembled WGS sequence"/>
</dbReference>
<dbReference type="FunFam" id="3.30.420.40:FF:000172">
    <property type="entry name" value="Heat shock 70 kDa protein"/>
    <property type="match status" value="1"/>
</dbReference>
<dbReference type="PRINTS" id="PR00301">
    <property type="entry name" value="HEATSHOCK70"/>
</dbReference>
<dbReference type="InterPro" id="IPR018181">
    <property type="entry name" value="Heat_shock_70_CS"/>
</dbReference>
<dbReference type="InterPro" id="IPR029047">
    <property type="entry name" value="HSP70_peptide-bd_sf"/>
</dbReference>
<dbReference type="SUPFAM" id="SSF53067">
    <property type="entry name" value="Actin-like ATPase domain"/>
    <property type="match status" value="8"/>
</dbReference>
<comment type="caution">
    <text evidence="4">The sequence shown here is derived from an EMBL/GenBank/DDBJ whole genome shotgun (WGS) entry which is preliminary data.</text>
</comment>
<sequence>MKELESICEPAKMDQQHDAGDARFIAGLNVLHIINEPTAAAIAYGLDKKLVDHDGAKNVLVFDLGGGTFDVSLVTIDKDVFEVKVVSGHTHLGGGDFDNRLVSHFIAEFERKHKKDISGNPRALGRLRAASERAKRILSSIEKCLKDANKQKNDVHDIVLVGGSTRIPKVQKLLQFFFEGKELCKGINLDEAVVYGATCYAVVLTGMGNNNKRDFVMMDVTPLSLGIELANGNMSIVVRRNQSIPTKVVQCYVNAFNCQTDCSCKVYEGERPIAKDNNFLGKFLLSWLTPMRNGSIWFNVCFNIDTDGVLTVSAEYDGAGIMNQMTITNHKGRLSKEEIDRMVEEAAKYNADDEECEKATGDKNTLENYVSLMTSTLRGCRRKMNVKDRRKLGDAIERTIQWMKWNHLLDNTTKFEGKLKELKSICEPILAKMQQQPQDEMEGKSPAIGIDLGTTYSCVGFWQPENDRVEIIANDLGNRTTPSWVAFTDTQRLIGESAKNQAGINPTNTIFAGLNVLRIINEPTAAAIAYGLEKKHSRNDVAAKNVLVFDLGGGTFDVSLVTIEKGVFEVKAVNGDTHLGGGDFDSRMVSHFVAEFNRKHNKDISVSPRALGRLRAACERAKRNLSSTTETSIDIDCLFEGIDFSSTITRARFEKLNLDLFKDCLDPVEKCLKDANMERSDIHDVVLVGGSTRIPKIQQLIQDFFHGKELCKSINPDEAVAYGAAFHAATLTGVIAKAGNGHAVLMDVTPLSLGVELYSGDMKVIVPRNTTIPTKMVGRVTTAFENQTSAAFNVYEGERPIAKDNNLLGKFSLYDIPLAPQGVPQFDVYFNIDPDGLLTVSAELLGTNNKDQITIANHSGRLSKEEIDRMVKEADIFKAEDEDRRKASKAKNNLENYVHFLSGVLTGCGKKLGLRDKWKLSDAVKKTNHWLEWNYLLVEATKFEDKMKELENICGPIVAKMYQQPDDGATKDAGVIAGLNVMRIINEPTAAAIAYGLHKTANDCNVTAKNVLVFDLGGGTFDVSLVTVDKDSFEVKAISGDTHLGGGDFDNRLVNHFVTEFKRKHKKDISGSPRALGRLKAACERAKRTLSSATETSIEIDCLYEVIDFSSTISRARFEMLNMELFLACMGPVEKCLKDADMGKDDVDDVVLVGGSTRIPKVQELLRKFFNEKELCKRLNPDEAVAYGAAMQAAILCDVLDKQQVLLVEVTPLSLGVRVLGGGMSVVIPRNTAIPTKMKGRYVTVEDDQTSAGILVYEGERPMTKDNNLLGRFKLSGLPAAPKGVSSVIVSFSIDANGILIVTAEEKSTGNKNQITITKHSGRLSKGEITRMVVEAKQYQKEDMENMKVAKAKQNLENYANDMQELLRNSGRKMEAEDQKVIGDIVKHTIQWLDRNLHLKDASKFERKLEKLQIICQPLKAKLYRKGSRVLSSVDDEIHWTLATLTVVSVVTVVATVGRNRQIKDAGVIAGLNVLRIINEPTAAAIAYGLDKKLVDHDSAKNVLIFDLGGGTFDVSLVTIDKDVFEVKAVSGHTHLGGGDFDNRLVSHFVSEFEQKHKEDISGNPRALGRLRAASERAKRILSSSTETTIQIDCLFEGIDFSSTISRAQFEKMSLDLFNDCISLVEKCLKDANKQKSDVHDIVLVGGSTRISKVQKLLQFFFEGKELCKGISPDEAVAYGATCYAAALTGMGNNNKRDFVLMDVTPLSLGIELAHGNMSIVVSRNQSIPTKVVQCYVNAFDCQTDCSCEVYEGERPIAKGNNFLGKFLLCWFTPMRKGSIWFNVCFNIDADGVLTVSAEYDGTGIMNQITITNHKGRLSKEEIDRMVEEAAKYNANDEERKTATGAKNTLENYVSLMTSTLRGCRRKMNVKDRRKLGDAI</sequence>
<dbReference type="PANTHER" id="PTHR19375">
    <property type="entry name" value="HEAT SHOCK PROTEIN 70KDA"/>
    <property type="match status" value="1"/>
</dbReference>
<proteinExistence type="inferred from homology"/>
<dbReference type="InterPro" id="IPR013126">
    <property type="entry name" value="Hsp_70_fam"/>
</dbReference>
<dbReference type="Gene3D" id="3.30.420.40">
    <property type="match status" value="9"/>
</dbReference>
<name>A0A9Q1QQD8_9CARY</name>
<protein>
    <recommendedName>
        <fullName evidence="6">Heat shock protein 70</fullName>
    </recommendedName>
</protein>
<evidence type="ECO:0008006" key="6">
    <source>
        <dbReference type="Google" id="ProtNLM"/>
    </source>
</evidence>
<dbReference type="GO" id="GO:0005524">
    <property type="term" value="F:ATP binding"/>
    <property type="evidence" value="ECO:0007669"/>
    <property type="project" value="UniProtKB-KW"/>
</dbReference>
<dbReference type="EMBL" id="JAKOGI010000016">
    <property type="protein sequence ID" value="KAJ8450314.1"/>
    <property type="molecule type" value="Genomic_DNA"/>
</dbReference>
<gene>
    <name evidence="4" type="ORF">Cgig2_004771</name>
</gene>
<dbReference type="FunFam" id="2.60.34.10:FF:000012">
    <property type="entry name" value="Heat shock 70 kDa protein"/>
    <property type="match status" value="2"/>
</dbReference>
<evidence type="ECO:0000256" key="1">
    <source>
        <dbReference type="ARBA" id="ARBA00007381"/>
    </source>
</evidence>
<dbReference type="Pfam" id="PF00012">
    <property type="entry name" value="HSP70"/>
    <property type="match status" value="5"/>
</dbReference>
<evidence type="ECO:0000256" key="2">
    <source>
        <dbReference type="ARBA" id="ARBA00022741"/>
    </source>
</evidence>
<keyword evidence="5" id="KW-1185">Reference proteome</keyword>
<dbReference type="Gene3D" id="2.60.34.10">
    <property type="entry name" value="Substrate Binding Domain Of DNAk, Chain A, domain 1"/>
    <property type="match status" value="4"/>
</dbReference>
<keyword evidence="2" id="KW-0547">Nucleotide-binding</keyword>
<dbReference type="FunFam" id="3.30.420.40:FF:000028">
    <property type="entry name" value="heat shock 70 kDa protein-like"/>
    <property type="match status" value="3"/>
</dbReference>
<dbReference type="FunFam" id="3.90.640.10:FF:000002">
    <property type="entry name" value="Heat shock 70 kDa"/>
    <property type="match status" value="3"/>
</dbReference>
<organism evidence="4 5">
    <name type="scientific">Carnegiea gigantea</name>
    <dbReference type="NCBI Taxonomy" id="171969"/>
    <lineage>
        <taxon>Eukaryota</taxon>
        <taxon>Viridiplantae</taxon>
        <taxon>Streptophyta</taxon>
        <taxon>Embryophyta</taxon>
        <taxon>Tracheophyta</taxon>
        <taxon>Spermatophyta</taxon>
        <taxon>Magnoliopsida</taxon>
        <taxon>eudicotyledons</taxon>
        <taxon>Gunneridae</taxon>
        <taxon>Pentapetalae</taxon>
        <taxon>Caryophyllales</taxon>
        <taxon>Cactineae</taxon>
        <taxon>Cactaceae</taxon>
        <taxon>Cactoideae</taxon>
        <taxon>Echinocereeae</taxon>
        <taxon>Carnegiea</taxon>
    </lineage>
</organism>
<dbReference type="GO" id="GO:0140662">
    <property type="term" value="F:ATP-dependent protein folding chaperone"/>
    <property type="evidence" value="ECO:0007669"/>
    <property type="project" value="InterPro"/>
</dbReference>
<dbReference type="PROSITE" id="PS00329">
    <property type="entry name" value="HSP70_2"/>
    <property type="match status" value="4"/>
</dbReference>
<dbReference type="InterPro" id="IPR043129">
    <property type="entry name" value="ATPase_NBD"/>
</dbReference>
<dbReference type="PROSITE" id="PS00297">
    <property type="entry name" value="HSP70_1"/>
    <property type="match status" value="1"/>
</dbReference>
<dbReference type="InterPro" id="IPR029048">
    <property type="entry name" value="HSP70_C_sf"/>
</dbReference>
<dbReference type="Gene3D" id="1.20.1270.10">
    <property type="match status" value="3"/>
</dbReference>
<dbReference type="PROSITE" id="PS01036">
    <property type="entry name" value="HSP70_3"/>
    <property type="match status" value="3"/>
</dbReference>